<evidence type="ECO:0000256" key="7">
    <source>
        <dbReference type="SAM" id="Phobius"/>
    </source>
</evidence>
<sequence>MLSLLMAALSLTLAQSEQLQSWGLGSLTLAILLGLILGNLPLAASRAQHWNAGLQFSKQQLLRAGIVLYGLRLSLRDIGNVGLPGLLVDLVMLISTLWLAAFLGRRVFRLPRELTLLIGAGSAICGAAAILAAAPVLRSKEEDTGIAISGVVFFGTCSMLLYPLFFQSELLLSWSGLTPAGIGIYTGATLHEVAQVVVAGKAMTPQIADVAIVTKMMRVMLLAPALCVLALLVSPARQTGAADNTNWRVRLADISIPWFAVLFVVVILMQSVLSIPSALRQSFVQLDQILLSAAMFALGFSTRLASLRKAGWKPLLLAGSIWCWLMLGGLLISQLIL</sequence>
<feature type="transmembrane region" description="Helical" evidence="7">
    <location>
        <begin position="146"/>
        <end position="165"/>
    </location>
</feature>
<comment type="similarity">
    <text evidence="2">Belongs to the UPF0324 family.</text>
</comment>
<keyword evidence="5 7" id="KW-1133">Transmembrane helix</keyword>
<evidence type="ECO:0000313" key="8">
    <source>
        <dbReference type="EMBL" id="MBC3931577.1"/>
    </source>
</evidence>
<keyword evidence="4 7" id="KW-0812">Transmembrane</keyword>
<gene>
    <name evidence="8" type="ORF">H8K43_07845</name>
</gene>
<feature type="transmembrane region" description="Helical" evidence="7">
    <location>
        <begin position="81"/>
        <end position="102"/>
    </location>
</feature>
<dbReference type="PANTHER" id="PTHR30106:SF2">
    <property type="entry name" value="UPF0324 INNER MEMBRANE PROTEIN YEIH"/>
    <property type="match status" value="1"/>
</dbReference>
<accession>A0ABR7A3V6</accession>
<dbReference type="InterPro" id="IPR018383">
    <property type="entry name" value="UPF0324_pro"/>
</dbReference>
<comment type="caution">
    <text evidence="8">The sequence shown here is derived from an EMBL/GenBank/DDBJ whole genome shotgun (WGS) entry which is preliminary data.</text>
</comment>
<dbReference type="PANTHER" id="PTHR30106">
    <property type="entry name" value="INNER MEMBRANE PROTEIN YEIH-RELATED"/>
    <property type="match status" value="1"/>
</dbReference>
<keyword evidence="3" id="KW-1003">Cell membrane</keyword>
<name>A0ABR7A3V6_9BURK</name>
<dbReference type="EMBL" id="JACOGD010000003">
    <property type="protein sequence ID" value="MBC3931577.1"/>
    <property type="molecule type" value="Genomic_DNA"/>
</dbReference>
<dbReference type="InterPro" id="IPR004630">
    <property type="entry name" value="UPF0324_YeiH-like"/>
</dbReference>
<evidence type="ECO:0000256" key="3">
    <source>
        <dbReference type="ARBA" id="ARBA00022475"/>
    </source>
</evidence>
<evidence type="ECO:0000256" key="4">
    <source>
        <dbReference type="ARBA" id="ARBA00022692"/>
    </source>
</evidence>
<feature type="transmembrane region" description="Helical" evidence="7">
    <location>
        <begin position="289"/>
        <end position="306"/>
    </location>
</feature>
<evidence type="ECO:0000256" key="1">
    <source>
        <dbReference type="ARBA" id="ARBA00004651"/>
    </source>
</evidence>
<evidence type="ECO:0000256" key="6">
    <source>
        <dbReference type="ARBA" id="ARBA00023136"/>
    </source>
</evidence>
<protein>
    <submittedName>
        <fullName evidence="8">Sulfate exporter family transporter</fullName>
    </submittedName>
</protein>
<dbReference type="Pfam" id="PF03601">
    <property type="entry name" value="Cons_hypoth698"/>
    <property type="match status" value="1"/>
</dbReference>
<feature type="transmembrane region" description="Helical" evidence="7">
    <location>
        <begin position="114"/>
        <end position="134"/>
    </location>
</feature>
<reference evidence="8 9" key="1">
    <citation type="submission" date="2020-08" db="EMBL/GenBank/DDBJ databases">
        <title>Novel species isolated from subtropical streams in China.</title>
        <authorList>
            <person name="Lu H."/>
        </authorList>
    </citation>
    <scope>NUCLEOTIDE SEQUENCE [LARGE SCALE GENOMIC DNA]</scope>
    <source>
        <strain evidence="8 9">CY22W</strain>
    </source>
</reference>
<evidence type="ECO:0000256" key="5">
    <source>
        <dbReference type="ARBA" id="ARBA00022989"/>
    </source>
</evidence>
<keyword evidence="6 7" id="KW-0472">Membrane</keyword>
<organism evidence="8 9">
    <name type="scientific">Undibacterium curvum</name>
    <dbReference type="NCBI Taxonomy" id="2762294"/>
    <lineage>
        <taxon>Bacteria</taxon>
        <taxon>Pseudomonadati</taxon>
        <taxon>Pseudomonadota</taxon>
        <taxon>Betaproteobacteria</taxon>
        <taxon>Burkholderiales</taxon>
        <taxon>Oxalobacteraceae</taxon>
        <taxon>Undibacterium</taxon>
    </lineage>
</organism>
<feature type="transmembrane region" description="Helical" evidence="7">
    <location>
        <begin position="219"/>
        <end position="236"/>
    </location>
</feature>
<feature type="transmembrane region" description="Helical" evidence="7">
    <location>
        <begin position="312"/>
        <end position="332"/>
    </location>
</feature>
<keyword evidence="9" id="KW-1185">Reference proteome</keyword>
<comment type="subcellular location">
    <subcellularLocation>
        <location evidence="1">Cell membrane</location>
        <topology evidence="1">Multi-pass membrane protein</topology>
    </subcellularLocation>
</comment>
<evidence type="ECO:0000313" key="9">
    <source>
        <dbReference type="Proteomes" id="UP000654304"/>
    </source>
</evidence>
<proteinExistence type="inferred from homology"/>
<feature type="transmembrane region" description="Helical" evidence="7">
    <location>
        <begin position="256"/>
        <end position="277"/>
    </location>
</feature>
<dbReference type="Proteomes" id="UP000654304">
    <property type="component" value="Unassembled WGS sequence"/>
</dbReference>
<dbReference type="NCBIfam" id="TIGR00698">
    <property type="entry name" value="YeiH family putative sulfate export transporter"/>
    <property type="match status" value="1"/>
</dbReference>
<feature type="transmembrane region" description="Helical" evidence="7">
    <location>
        <begin position="24"/>
        <end position="44"/>
    </location>
</feature>
<evidence type="ECO:0000256" key="2">
    <source>
        <dbReference type="ARBA" id="ARBA00007977"/>
    </source>
</evidence>